<reference evidence="2 3" key="2">
    <citation type="journal article" date="2021" name="Microorganisms">
        <title>The Ever-Expanding Pseudomonas Genus: Description of 43 New Species and Partition of the Pseudomonas putida Group.</title>
        <authorList>
            <person name="Girard L."/>
            <person name="Lood C."/>
            <person name="Hofte M."/>
            <person name="Vandamme P."/>
            <person name="Rokni-Zadeh H."/>
            <person name="van Noort V."/>
            <person name="Lavigne R."/>
            <person name="De Mot R."/>
        </authorList>
    </citation>
    <scope>NUCLEOTIDE SEQUENCE [LARGE SCALE GENOMIC DNA]</scope>
    <source>
        <strain evidence="2 3">SWRI65</strain>
    </source>
</reference>
<sequence>MTFSADARALVEKWLHIAPKQIIWLQLVGETTAGDCYVIKIIDGKEITAAQLSSGLNETLLRSELVKLGHSTAATVICKVAFDGRIDENSAYVFPLLPLTVRTRYDYIQPTISKVTDSRSEIDEGGTTRDNELTIFGTATRDETVELFDGETTSLGTAAVDTDSTWNCKIGILTEKTYSITAKALYDADPVSSPPRTFTVKFAETPEVLAITDSRGPVAPGAITYDNSVFVAGSATPNLQVRLLGADAPAITLDVDERGTWSHRLNNLTVKTYSLTAEALYDIDPPVGSPRTFVVAQAVTPTISRVSDIRSDVPMNGTTYYRTVTLTGKASPNEKITLLDVDKPITTSDVKPSGDWDYVFNNLTLKTYSLIARAEYGSNPESAPPRVFTVAAFISPTITAAVDSVGPVAQGGTTYDSTVTLSGEATPRERIQLHNKGTPIGAPIDVAADKKWRAPLTSLATSSHSITAKALYGAVPVDSEPRNFTVAAHIAPKLTSVHDGISEVQPGGETKRTSVTLQGTVTPNRQVQIYDNNTPKHTVTAVGSNWSTTLPVAIGQHAIRARAVSTGQETEVRSFRVISPIPPLVFNTTKVLLNGKTYLMPEHPSVLPPFGPGTSTHHRASGGNPNSNYRYYSSNERVAVVDGTGLVTVRGKGRTQITVTDGTTTAPGYEVEVTGVIHCIGLGNGDYYTITNRAYARGTYLTTLAQLREIFNLYGSRWPMGNGYYWSTNVAANFPFLRLYMKNLVTGQEAHVQHYASYPLGIGVI</sequence>
<evidence type="ECO:0000313" key="3">
    <source>
        <dbReference type="Proteomes" id="UP000631521"/>
    </source>
</evidence>
<accession>A0A9E6TJP5</accession>
<dbReference type="Pfam" id="PF02368">
    <property type="entry name" value="Big_2"/>
    <property type="match status" value="1"/>
</dbReference>
<dbReference type="EMBL" id="CP077091">
    <property type="protein sequence ID" value="QXI19973.1"/>
    <property type="molecule type" value="Genomic_DNA"/>
</dbReference>
<organism evidence="2 3">
    <name type="scientific">Pseudomonas hamedanensis</name>
    <dbReference type="NCBI Taxonomy" id="2745504"/>
    <lineage>
        <taxon>Bacteria</taxon>
        <taxon>Pseudomonadati</taxon>
        <taxon>Pseudomonadota</taxon>
        <taxon>Gammaproteobacteria</taxon>
        <taxon>Pseudomonadales</taxon>
        <taxon>Pseudomonadaceae</taxon>
        <taxon>Pseudomonas</taxon>
    </lineage>
</organism>
<feature type="domain" description="BIG2" evidence="1">
    <location>
        <begin position="626"/>
        <end position="664"/>
    </location>
</feature>
<dbReference type="Gene3D" id="2.60.40.1080">
    <property type="match status" value="1"/>
</dbReference>
<proteinExistence type="predicted"/>
<evidence type="ECO:0000313" key="2">
    <source>
        <dbReference type="EMBL" id="QXI19973.1"/>
    </source>
</evidence>
<protein>
    <submittedName>
        <fullName evidence="2">Ig-like domain-containing protein</fullName>
    </submittedName>
</protein>
<dbReference type="KEGG" id="phv:HU739_010295"/>
<dbReference type="AlphaFoldDB" id="A0A9E6TJP5"/>
<dbReference type="InterPro" id="IPR008964">
    <property type="entry name" value="Invasin/intimin_cell_adhesion"/>
</dbReference>
<dbReference type="Gene3D" id="2.60.40.10">
    <property type="entry name" value="Immunoglobulins"/>
    <property type="match status" value="2"/>
</dbReference>
<reference evidence="2 3" key="1">
    <citation type="journal article" date="2020" name="Microorganisms">
        <title>Reliable Identification of Environmental Pseudomonas Isolates Using the rpoD Gene.</title>
        <authorList>
            <consortium name="The Broad Institute Genome Sequencing Platform"/>
            <person name="Girard L."/>
            <person name="Lood C."/>
            <person name="Rokni-Zadeh H."/>
            <person name="van Noort V."/>
            <person name="Lavigne R."/>
            <person name="De Mot R."/>
        </authorList>
    </citation>
    <scope>NUCLEOTIDE SEQUENCE [LARGE SCALE GENOMIC DNA]</scope>
    <source>
        <strain evidence="2 3">SWRI65</strain>
    </source>
</reference>
<dbReference type="InterPro" id="IPR003343">
    <property type="entry name" value="Big_2"/>
</dbReference>
<dbReference type="Proteomes" id="UP000631521">
    <property type="component" value="Chromosome"/>
</dbReference>
<dbReference type="InterPro" id="IPR013783">
    <property type="entry name" value="Ig-like_fold"/>
</dbReference>
<gene>
    <name evidence="2" type="ORF">HU739_010295</name>
</gene>
<keyword evidence="3" id="KW-1185">Reference proteome</keyword>
<dbReference type="SUPFAM" id="SSF49373">
    <property type="entry name" value="Invasin/intimin cell-adhesion fragments"/>
    <property type="match status" value="1"/>
</dbReference>
<name>A0A9E6TJP5_9PSED</name>
<evidence type="ECO:0000259" key="1">
    <source>
        <dbReference type="Pfam" id="PF02368"/>
    </source>
</evidence>